<evidence type="ECO:0000313" key="5">
    <source>
        <dbReference type="EMBL" id="MFB9553640.1"/>
    </source>
</evidence>
<protein>
    <submittedName>
        <fullName evidence="5">N-acetylmuramoyl-L-alanine amidase</fullName>
        <ecNumber evidence="5">3.5.1.28</ecNumber>
    </submittedName>
</protein>
<evidence type="ECO:0000313" key="6">
    <source>
        <dbReference type="Proteomes" id="UP001589716"/>
    </source>
</evidence>
<dbReference type="InterPro" id="IPR015510">
    <property type="entry name" value="PGRP"/>
</dbReference>
<evidence type="ECO:0000256" key="2">
    <source>
        <dbReference type="SAM" id="MobiDB-lite"/>
    </source>
</evidence>
<dbReference type="SMART" id="SM00701">
    <property type="entry name" value="PGRP"/>
    <property type="match status" value="1"/>
</dbReference>
<dbReference type="GO" id="GO:0008745">
    <property type="term" value="F:N-acetylmuramoyl-L-alanine amidase activity"/>
    <property type="evidence" value="ECO:0007669"/>
    <property type="project" value="UniProtKB-EC"/>
</dbReference>
<dbReference type="InterPro" id="IPR002502">
    <property type="entry name" value="Amidase_domain"/>
</dbReference>
<proteinExistence type="inferred from homology"/>
<dbReference type="Pfam" id="PF01510">
    <property type="entry name" value="Amidase_2"/>
    <property type="match status" value="1"/>
</dbReference>
<dbReference type="Gene3D" id="2.60.40.10">
    <property type="entry name" value="Immunoglobulins"/>
    <property type="match status" value="1"/>
</dbReference>
<feature type="domain" description="N-acetylmuramoyl-L-alanine amidase" evidence="3">
    <location>
        <begin position="216"/>
        <end position="388"/>
    </location>
</feature>
<reference evidence="5 6" key="1">
    <citation type="submission" date="2024-09" db="EMBL/GenBank/DDBJ databases">
        <authorList>
            <person name="Sun Q."/>
            <person name="Mori K."/>
        </authorList>
    </citation>
    <scope>NUCLEOTIDE SEQUENCE [LARGE SCALE GENOMIC DNA]</scope>
    <source>
        <strain evidence="5 6">JCM 4414</strain>
    </source>
</reference>
<dbReference type="Gene3D" id="3.40.80.10">
    <property type="entry name" value="Peptidoglycan recognition protein-like"/>
    <property type="match status" value="1"/>
</dbReference>
<feature type="region of interest" description="Disordered" evidence="2">
    <location>
        <begin position="110"/>
        <end position="134"/>
    </location>
</feature>
<dbReference type="EC" id="3.5.1.28" evidence="5"/>
<dbReference type="SMART" id="SM00644">
    <property type="entry name" value="Ami_2"/>
    <property type="match status" value="1"/>
</dbReference>
<organism evidence="5 6">
    <name type="scientific">Streptomyces roseoviridis</name>
    <dbReference type="NCBI Taxonomy" id="67361"/>
    <lineage>
        <taxon>Bacteria</taxon>
        <taxon>Bacillati</taxon>
        <taxon>Actinomycetota</taxon>
        <taxon>Actinomycetes</taxon>
        <taxon>Kitasatosporales</taxon>
        <taxon>Streptomycetaceae</taxon>
        <taxon>Streptomyces</taxon>
    </lineage>
</organism>
<name>A0ABV5QJF9_9ACTN</name>
<feature type="domain" description="Peptidoglycan recognition protein family" evidence="4">
    <location>
        <begin position="201"/>
        <end position="350"/>
    </location>
</feature>
<keyword evidence="6" id="KW-1185">Reference proteome</keyword>
<dbReference type="CDD" id="cd06583">
    <property type="entry name" value="PGRP"/>
    <property type="match status" value="1"/>
</dbReference>
<dbReference type="InterPro" id="IPR036505">
    <property type="entry name" value="Amidase/PGRP_sf"/>
</dbReference>
<dbReference type="PANTHER" id="PTHR11022">
    <property type="entry name" value="PEPTIDOGLYCAN RECOGNITION PROTEIN"/>
    <property type="match status" value="1"/>
</dbReference>
<evidence type="ECO:0000259" key="3">
    <source>
        <dbReference type="SMART" id="SM00644"/>
    </source>
</evidence>
<dbReference type="InterPro" id="IPR006619">
    <property type="entry name" value="PGRP_domain_met/bac"/>
</dbReference>
<accession>A0ABV5QJF9</accession>
<keyword evidence="5" id="KW-0378">Hydrolase</keyword>
<dbReference type="EMBL" id="JBHMCT010000005">
    <property type="protein sequence ID" value="MFB9553640.1"/>
    <property type="molecule type" value="Genomic_DNA"/>
</dbReference>
<comment type="similarity">
    <text evidence="1">Belongs to the N-acetylmuramoyl-L-alanine amidase 2 family.</text>
</comment>
<comment type="caution">
    <text evidence="5">The sequence shown here is derived from an EMBL/GenBank/DDBJ whole genome shotgun (WGS) entry which is preliminary data.</text>
</comment>
<gene>
    <name evidence="5" type="ORF">ACFFTP_05450</name>
</gene>
<evidence type="ECO:0000259" key="4">
    <source>
        <dbReference type="SMART" id="SM00701"/>
    </source>
</evidence>
<dbReference type="RefSeq" id="WP_345486251.1">
    <property type="nucleotide sequence ID" value="NZ_BAAAWU010000001.1"/>
</dbReference>
<dbReference type="Proteomes" id="UP001589716">
    <property type="component" value="Unassembled WGS sequence"/>
</dbReference>
<dbReference type="SUPFAM" id="SSF55846">
    <property type="entry name" value="N-acetylmuramoyl-L-alanine amidase-like"/>
    <property type="match status" value="1"/>
</dbReference>
<dbReference type="PANTHER" id="PTHR11022:SF41">
    <property type="entry name" value="PEPTIDOGLYCAN-RECOGNITION PROTEIN LC-RELATED"/>
    <property type="match status" value="1"/>
</dbReference>
<sequence length="875" mass="89892">MGAALAGITVLAFQAAANGAVFGTEDDKASAPSLYTGAGGRGAAEKSELHKLALTGKGNGEAVLSRRDTEPFGLLGVSWTDPKAKIKGTIEARTRSIETGEWSDWIELEPQPSGMDGEEDARGSTEPLWTGPSDGAEVRISDGAAAGTLPAGLTLNMIDPHGAGAAAEQNGDLGIEPAAFAADDVNTPPTVPGPPSTAPQPKVVTRAQWGVDESKVVEPPLYLPGGKIKAAFVHHTAGEPYECSQSASIVQGILDYHMRVKGWRDIGYNFFVDKCGTIFEGRKGGIDQPVMGAHSYGWNAESTGISIIGNYMTEAASEAALASVSKIIAYKLGQYGVDPGGKAILTAGGDPAKETLSNYYGAKFTPQQQYTFNAINGHRDGFNTECPGDKLYPQLSKIRSYATGTVANLAISSLTGGATPAGAGYETPGPVTVNWGTTTSNTFIHKFEVLVDDQVATWSWGHMRTASVNVGGYGDHTVKVRATHTSGKVTTSPAVTVTVPGPKTFKPVAPARLMDTRTGLGVTKAKVGPGGEVVLQVTGKAGIPTTGVGAVVLNVTATAPTSGGYVTVYPNGTNRPTASSLNFTAGKTIPNLVTVPVIDGKVRFYNAFGSVDLLADVTGYYAKDTSGSTHTSVEPQRIMDTRYGTGVTRGKVGPAGTVELQVAGANGIPADATAVIMNVTATAPTSGSWVAAYPSGGTRPGVSNLNFAAGQTIPNLVIVPIGEGGKVSFYNAFGSVDLLADVTGFFSADPGGAAHINIGPKRLMDTRSGLGVPQGSVAADSFVTLNVAGTGGVPAGATAVVLNVTVTNPTSGGYVSVYPAGPTVPAVSNLNFTKGLTIPNLVVVPVSADGKVSFYNKFGSVDLLADITGYFVKRQ</sequence>
<dbReference type="InterPro" id="IPR013783">
    <property type="entry name" value="Ig-like_fold"/>
</dbReference>
<evidence type="ECO:0000256" key="1">
    <source>
        <dbReference type="ARBA" id="ARBA00007553"/>
    </source>
</evidence>